<feature type="compositionally biased region" description="Polar residues" evidence="1">
    <location>
        <begin position="43"/>
        <end position="55"/>
    </location>
</feature>
<keyword evidence="2" id="KW-0732">Signal</keyword>
<protein>
    <submittedName>
        <fullName evidence="3">Uncharacterized protein</fullName>
    </submittedName>
</protein>
<dbReference type="VEuPathDB" id="FungiDB:KRP22_7897"/>
<evidence type="ECO:0000256" key="2">
    <source>
        <dbReference type="SAM" id="SignalP"/>
    </source>
</evidence>
<dbReference type="Proteomes" id="UP000005238">
    <property type="component" value="Unassembled WGS sequence"/>
</dbReference>
<feature type="signal peptide" evidence="2">
    <location>
        <begin position="1"/>
        <end position="20"/>
    </location>
</feature>
<reference evidence="3" key="2">
    <citation type="submission" date="2015-06" db="UniProtKB">
        <authorList>
            <consortium name="EnsemblProtists"/>
        </authorList>
    </citation>
    <scope>IDENTIFICATION</scope>
    <source>
        <strain evidence="3">Pr102</strain>
    </source>
</reference>
<organism evidence="3 4">
    <name type="scientific">Phytophthora ramorum</name>
    <name type="common">Sudden oak death agent</name>
    <dbReference type="NCBI Taxonomy" id="164328"/>
    <lineage>
        <taxon>Eukaryota</taxon>
        <taxon>Sar</taxon>
        <taxon>Stramenopiles</taxon>
        <taxon>Oomycota</taxon>
        <taxon>Peronosporomycetes</taxon>
        <taxon>Peronosporales</taxon>
        <taxon>Peronosporaceae</taxon>
        <taxon>Phytophthora</taxon>
    </lineage>
</organism>
<feature type="compositionally biased region" description="Low complexity" evidence="1">
    <location>
        <begin position="59"/>
        <end position="74"/>
    </location>
</feature>
<proteinExistence type="predicted"/>
<dbReference type="EnsemblProtists" id="Phyra74084">
    <property type="protein sequence ID" value="Phyra74084"/>
    <property type="gene ID" value="Phyra74084"/>
</dbReference>
<dbReference type="InParanoid" id="H3GEJ7"/>
<dbReference type="HOGENOM" id="CLU_002760_2_2_1"/>
<dbReference type="STRING" id="164328.H3GEJ7"/>
<dbReference type="AlphaFoldDB" id="H3GEJ7"/>
<evidence type="ECO:0000313" key="3">
    <source>
        <dbReference type="EnsemblProtists" id="Phyra74084"/>
    </source>
</evidence>
<accession>H3GEJ7</accession>
<name>H3GEJ7_PHYRM</name>
<feature type="region of interest" description="Disordered" evidence="1">
    <location>
        <begin position="37"/>
        <end position="74"/>
    </location>
</feature>
<evidence type="ECO:0000313" key="4">
    <source>
        <dbReference type="Proteomes" id="UP000005238"/>
    </source>
</evidence>
<keyword evidence="4" id="KW-1185">Reference proteome</keyword>
<feature type="chain" id="PRO_5003587023" evidence="2">
    <location>
        <begin position="21"/>
        <end position="616"/>
    </location>
</feature>
<sequence length="616" mass="65704">MNRLWVTFLLLVLISMTSVASETAEFSFSFWDDDDDSSEASSQATETHSPSTTAPVAQASPSGTSLSLAPSSDSPALTSGSSSLAATLAAEQTAASGSSALAALVTANYSIATPATAINTVTSTYRNWVGPWSISSDAACYREAHIMLTCPTDYNRNDATDTCWTQCPIGYPVECGMECIRQNDDCKLEIFNKVSVIAVTALDAASMGIFGKLEDIGKGIKRAVKCANSMMTVIRALVRYVRNIKTSDPQTSQAQLLAILYQTNNVVTDIPIAITNCLGWTVPGNLLTSKYVLATSQYILSQILANGDEIISSWDHFKAFLKGANFTEAADGLNSSDISSLETGMKSNSTCGADLKSLLDRTWMTVEQCRQEDPDISDADVRLKISNSDLVRYDVAMVTNNCMPLMIEQSTEVTAYKSRETLRKTFGVIINDLISKGTSNNGTTLKAQHYTYKALQIGLNVLSTSGFDDLDISTLLGAYVQTICGPTQFMGEIDDGTEAATLGLNTIEDAFNGSTSSWKRVGNGAVIINFSSSDKKDVKVNIHSGGEEIAQVPVSAGGTATWTSNTTALGGKTLYLDRWRDDAIGIPGTGGGSLVLWVPKASKGGHLLLNAQLNVS</sequence>
<dbReference type="VEuPathDB" id="FungiDB:KRP23_3171"/>
<evidence type="ECO:0000256" key="1">
    <source>
        <dbReference type="SAM" id="MobiDB-lite"/>
    </source>
</evidence>
<dbReference type="EMBL" id="DS566003">
    <property type="status" value="NOT_ANNOTATED_CDS"/>
    <property type="molecule type" value="Genomic_DNA"/>
</dbReference>
<reference evidence="4" key="1">
    <citation type="journal article" date="2006" name="Science">
        <title>Phytophthora genome sequences uncover evolutionary origins and mechanisms of pathogenesis.</title>
        <authorList>
            <person name="Tyler B.M."/>
            <person name="Tripathy S."/>
            <person name="Zhang X."/>
            <person name="Dehal P."/>
            <person name="Jiang R.H."/>
            <person name="Aerts A."/>
            <person name="Arredondo F.D."/>
            <person name="Baxter L."/>
            <person name="Bensasson D."/>
            <person name="Beynon J.L."/>
            <person name="Chapman J."/>
            <person name="Damasceno C.M."/>
            <person name="Dorrance A.E."/>
            <person name="Dou D."/>
            <person name="Dickerman A.W."/>
            <person name="Dubchak I.L."/>
            <person name="Garbelotto M."/>
            <person name="Gijzen M."/>
            <person name="Gordon S.G."/>
            <person name="Govers F."/>
            <person name="Grunwald N.J."/>
            <person name="Huang W."/>
            <person name="Ivors K.L."/>
            <person name="Jones R.W."/>
            <person name="Kamoun S."/>
            <person name="Krampis K."/>
            <person name="Lamour K.H."/>
            <person name="Lee M.K."/>
            <person name="McDonald W.H."/>
            <person name="Medina M."/>
            <person name="Meijer H.J."/>
            <person name="Nordberg E.K."/>
            <person name="Maclean D.J."/>
            <person name="Ospina-Giraldo M.D."/>
            <person name="Morris P.F."/>
            <person name="Phuntumart V."/>
            <person name="Putnam N.H."/>
            <person name="Rash S."/>
            <person name="Rose J.K."/>
            <person name="Sakihama Y."/>
            <person name="Salamov A.A."/>
            <person name="Savidor A."/>
            <person name="Scheuring C.F."/>
            <person name="Smith B.M."/>
            <person name="Sobral B.W."/>
            <person name="Terry A."/>
            <person name="Torto-Alalibo T.A."/>
            <person name="Win J."/>
            <person name="Xu Z."/>
            <person name="Zhang H."/>
            <person name="Grigoriev I.V."/>
            <person name="Rokhsar D.S."/>
            <person name="Boore J.L."/>
        </authorList>
    </citation>
    <scope>NUCLEOTIDE SEQUENCE [LARGE SCALE GENOMIC DNA]</scope>
    <source>
        <strain evidence="4">Pr102</strain>
    </source>
</reference>